<keyword evidence="7 10" id="KW-0663">Pyridoxal phosphate</keyword>
<dbReference type="FunFam" id="3.40.50.1100:FF:000067">
    <property type="entry name" value="Cysteine synthase"/>
    <property type="match status" value="1"/>
</dbReference>
<dbReference type="Pfam" id="PF00291">
    <property type="entry name" value="PALP"/>
    <property type="match status" value="1"/>
</dbReference>
<evidence type="ECO:0000313" key="15">
    <source>
        <dbReference type="Proteomes" id="UP001445335"/>
    </source>
</evidence>
<dbReference type="PANTHER" id="PTHR10314">
    <property type="entry name" value="CYSTATHIONINE BETA-SYNTHASE"/>
    <property type="match status" value="1"/>
</dbReference>
<name>A0AAW1RNE1_9CHLO</name>
<dbReference type="Proteomes" id="UP001445335">
    <property type="component" value="Unassembled WGS sequence"/>
</dbReference>
<organism evidence="14 15">
    <name type="scientific">Elliptochloris bilobata</name>
    <dbReference type="NCBI Taxonomy" id="381761"/>
    <lineage>
        <taxon>Eukaryota</taxon>
        <taxon>Viridiplantae</taxon>
        <taxon>Chlorophyta</taxon>
        <taxon>core chlorophytes</taxon>
        <taxon>Trebouxiophyceae</taxon>
        <taxon>Trebouxiophyceae incertae sedis</taxon>
        <taxon>Elliptochloris clade</taxon>
        <taxon>Elliptochloris</taxon>
    </lineage>
</organism>
<dbReference type="InterPro" id="IPR001216">
    <property type="entry name" value="P-phosphate_BS"/>
</dbReference>
<dbReference type="CDD" id="cd01561">
    <property type="entry name" value="CBS_like"/>
    <property type="match status" value="1"/>
</dbReference>
<dbReference type="NCBIfam" id="TIGR01139">
    <property type="entry name" value="cysK"/>
    <property type="match status" value="1"/>
</dbReference>
<evidence type="ECO:0000256" key="5">
    <source>
        <dbReference type="ARBA" id="ARBA00022605"/>
    </source>
</evidence>
<evidence type="ECO:0000313" key="14">
    <source>
        <dbReference type="EMBL" id="KAK9835223.1"/>
    </source>
</evidence>
<sequence>MVYLNTVGQGVGARIAAKLETVEPCRSVKDRIGLNMIEDAERKGLIRPEKTTLVEPTSGNTGIGLAFIAAAKGYKLILTMPASMSLERRVLLRAFGAELVLTDPAKAMKGAVAKAEEIAAKTDNAYILQQFENPANAEVHRQTTGPEIWRDSAGQVDVLVSGVGTGGTITGAGEYLKQQKKGLHVVAVEPSESPVLSGGSPGPHKIQGIGAGFVPGVLSRSVYDEVVQVTSDEAVDMARLLTHQEGIFCGISSGAAVVAALRVGVRPEYRDKLIVVVLPSFGERYLSTVMMAATRDECERMGVNQRVLLSDQAGRQFYVPPLT</sequence>
<evidence type="ECO:0000256" key="1">
    <source>
        <dbReference type="ARBA" id="ARBA00001933"/>
    </source>
</evidence>
<dbReference type="FunFam" id="3.40.50.1100:FF:000130">
    <property type="entry name" value="Cysteine synthase"/>
    <property type="match status" value="1"/>
</dbReference>
<feature type="domain" description="Tryptophan synthase beta chain-like PALP" evidence="13">
    <location>
        <begin position="2"/>
        <end position="279"/>
    </location>
</feature>
<comment type="pathway">
    <text evidence="2">Amino-acid biosynthesis; L-cysteine biosynthesis; L-cysteine from L-serine: step 2/2.</text>
</comment>
<keyword evidence="5 12" id="KW-0028">Amino-acid biosynthesis</keyword>
<evidence type="ECO:0000256" key="6">
    <source>
        <dbReference type="ARBA" id="ARBA00022679"/>
    </source>
</evidence>
<dbReference type="InterPro" id="IPR036052">
    <property type="entry name" value="TrpB-like_PALP_sf"/>
</dbReference>
<dbReference type="GO" id="GO:0006535">
    <property type="term" value="P:cysteine biosynthetic process from serine"/>
    <property type="evidence" value="ECO:0007669"/>
    <property type="project" value="UniProtKB-UniRule"/>
</dbReference>
<comment type="catalytic activity">
    <reaction evidence="9 12">
        <text>O-acetyl-L-serine + hydrogen sulfide = L-cysteine + acetate</text>
        <dbReference type="Rhea" id="RHEA:14829"/>
        <dbReference type="ChEBI" id="CHEBI:29919"/>
        <dbReference type="ChEBI" id="CHEBI:30089"/>
        <dbReference type="ChEBI" id="CHEBI:35235"/>
        <dbReference type="ChEBI" id="CHEBI:58340"/>
        <dbReference type="EC" id="2.5.1.47"/>
    </reaction>
</comment>
<accession>A0AAW1RNE1</accession>
<evidence type="ECO:0000256" key="7">
    <source>
        <dbReference type="ARBA" id="ARBA00022898"/>
    </source>
</evidence>
<proteinExistence type="inferred from homology"/>
<comment type="similarity">
    <text evidence="3 12">Belongs to the cysteine synthase/cystathionine beta-synthase family.</text>
</comment>
<evidence type="ECO:0000256" key="10">
    <source>
        <dbReference type="PIRSR" id="PIRSR605856-50"/>
    </source>
</evidence>
<protein>
    <recommendedName>
        <fullName evidence="4 12">Cysteine synthase</fullName>
        <ecNumber evidence="4 12">2.5.1.47</ecNumber>
    </recommendedName>
</protein>
<evidence type="ECO:0000256" key="12">
    <source>
        <dbReference type="RuleBase" id="RU003985"/>
    </source>
</evidence>
<feature type="modified residue" description="N6-(pyridoxal phosphate)lysine" evidence="11">
    <location>
        <position position="29"/>
    </location>
</feature>
<evidence type="ECO:0000256" key="4">
    <source>
        <dbReference type="ARBA" id="ARBA00012681"/>
    </source>
</evidence>
<keyword evidence="8 12" id="KW-0198">Cysteine biosynthesis</keyword>
<dbReference type="InterPro" id="IPR050214">
    <property type="entry name" value="Cys_Synth/Cystath_Beta-Synth"/>
</dbReference>
<feature type="binding site" evidence="10">
    <location>
        <position position="60"/>
    </location>
    <ligand>
        <name>pyridoxal 5'-phosphate</name>
        <dbReference type="ChEBI" id="CHEBI:597326"/>
    </ligand>
</feature>
<dbReference type="EMBL" id="JALJOU010000029">
    <property type="protein sequence ID" value="KAK9835223.1"/>
    <property type="molecule type" value="Genomic_DNA"/>
</dbReference>
<evidence type="ECO:0000256" key="2">
    <source>
        <dbReference type="ARBA" id="ARBA00004962"/>
    </source>
</evidence>
<dbReference type="SUPFAM" id="SSF53686">
    <property type="entry name" value="Tryptophan synthase beta subunit-like PLP-dependent enzymes"/>
    <property type="match status" value="1"/>
</dbReference>
<comment type="cofactor">
    <cofactor evidence="1 10 12">
        <name>pyridoxal 5'-phosphate</name>
        <dbReference type="ChEBI" id="CHEBI:597326"/>
    </cofactor>
</comment>
<dbReference type="InterPro" id="IPR005856">
    <property type="entry name" value="Cys_synth"/>
</dbReference>
<evidence type="ECO:0000256" key="8">
    <source>
        <dbReference type="ARBA" id="ARBA00023192"/>
    </source>
</evidence>
<dbReference type="InterPro" id="IPR001926">
    <property type="entry name" value="TrpB-like_PALP"/>
</dbReference>
<keyword evidence="6 12" id="KW-0808">Transferase</keyword>
<keyword evidence="15" id="KW-1185">Reference proteome</keyword>
<dbReference type="GO" id="GO:0004124">
    <property type="term" value="F:cysteine synthase activity"/>
    <property type="evidence" value="ECO:0007669"/>
    <property type="project" value="UniProtKB-UniRule"/>
</dbReference>
<reference evidence="14 15" key="1">
    <citation type="journal article" date="2024" name="Nat. Commun.">
        <title>Phylogenomics reveals the evolutionary origins of lichenization in chlorophyte algae.</title>
        <authorList>
            <person name="Puginier C."/>
            <person name="Libourel C."/>
            <person name="Otte J."/>
            <person name="Skaloud P."/>
            <person name="Haon M."/>
            <person name="Grisel S."/>
            <person name="Petersen M."/>
            <person name="Berrin J.G."/>
            <person name="Delaux P.M."/>
            <person name="Dal Grande F."/>
            <person name="Keller J."/>
        </authorList>
    </citation>
    <scope>NUCLEOTIDE SEQUENCE [LARGE SCALE GENOMIC DNA]</scope>
    <source>
        <strain evidence="14 15">SAG 245.80</strain>
    </source>
</reference>
<comment type="caution">
    <text evidence="14">The sequence shown here is derived from an EMBL/GenBank/DDBJ whole genome shotgun (WGS) entry which is preliminary data.</text>
</comment>
<dbReference type="AlphaFoldDB" id="A0AAW1RNE1"/>
<evidence type="ECO:0000256" key="3">
    <source>
        <dbReference type="ARBA" id="ARBA00007103"/>
    </source>
</evidence>
<feature type="binding site" evidence="10">
    <location>
        <position position="252"/>
    </location>
    <ligand>
        <name>pyridoxal 5'-phosphate</name>
        <dbReference type="ChEBI" id="CHEBI:597326"/>
    </ligand>
</feature>
<dbReference type="PROSITE" id="PS00901">
    <property type="entry name" value="CYS_SYNTHASE"/>
    <property type="match status" value="1"/>
</dbReference>
<evidence type="ECO:0000256" key="11">
    <source>
        <dbReference type="PIRSR" id="PIRSR605856-51"/>
    </source>
</evidence>
<dbReference type="Gene3D" id="3.40.50.1100">
    <property type="match status" value="2"/>
</dbReference>
<feature type="binding site" evidence="10">
    <location>
        <begin position="164"/>
        <end position="168"/>
    </location>
    <ligand>
        <name>pyridoxal 5'-phosphate</name>
        <dbReference type="ChEBI" id="CHEBI:597326"/>
    </ligand>
</feature>
<dbReference type="EC" id="2.5.1.47" evidence="4 12"/>
<evidence type="ECO:0000256" key="9">
    <source>
        <dbReference type="ARBA" id="ARBA00047931"/>
    </source>
</evidence>
<dbReference type="GO" id="GO:0005737">
    <property type="term" value="C:cytoplasm"/>
    <property type="evidence" value="ECO:0007669"/>
    <property type="project" value="UniProtKB-ARBA"/>
</dbReference>
<gene>
    <name evidence="14" type="ORF">WJX81_007017</name>
</gene>
<dbReference type="InterPro" id="IPR005859">
    <property type="entry name" value="CysK"/>
</dbReference>
<dbReference type="NCBIfam" id="TIGR01136">
    <property type="entry name" value="cysKM"/>
    <property type="match status" value="1"/>
</dbReference>
<evidence type="ECO:0000259" key="13">
    <source>
        <dbReference type="Pfam" id="PF00291"/>
    </source>
</evidence>